<dbReference type="EMBL" id="RHHU01000017">
    <property type="protein sequence ID" value="RNB80448.1"/>
    <property type="molecule type" value="Genomic_DNA"/>
</dbReference>
<evidence type="ECO:0000256" key="1">
    <source>
        <dbReference type="ARBA" id="ARBA00006739"/>
    </source>
</evidence>
<evidence type="ECO:0000313" key="3">
    <source>
        <dbReference type="EMBL" id="RNB80448.1"/>
    </source>
</evidence>
<accession>A0A3M8CXT1</accession>
<dbReference type="Pfam" id="PF00535">
    <property type="entry name" value="Glycos_transf_2"/>
    <property type="match status" value="1"/>
</dbReference>
<organism evidence="3 4">
    <name type="scientific">Brevibacillus nitrificans</name>
    <dbReference type="NCBI Taxonomy" id="651560"/>
    <lineage>
        <taxon>Bacteria</taxon>
        <taxon>Bacillati</taxon>
        <taxon>Bacillota</taxon>
        <taxon>Bacilli</taxon>
        <taxon>Bacillales</taxon>
        <taxon>Paenibacillaceae</taxon>
        <taxon>Brevibacillus</taxon>
    </lineage>
</organism>
<dbReference type="PANTHER" id="PTHR22916">
    <property type="entry name" value="GLYCOSYLTRANSFERASE"/>
    <property type="match status" value="1"/>
</dbReference>
<dbReference type="PANTHER" id="PTHR22916:SF3">
    <property type="entry name" value="UDP-GLCNAC:BETAGAL BETA-1,3-N-ACETYLGLUCOSAMINYLTRANSFERASE-LIKE PROTEIN 1"/>
    <property type="match status" value="1"/>
</dbReference>
<dbReference type="SUPFAM" id="SSF53448">
    <property type="entry name" value="Nucleotide-diphospho-sugar transferases"/>
    <property type="match status" value="1"/>
</dbReference>
<keyword evidence="4" id="KW-1185">Reference proteome</keyword>
<sequence length="236" mass="27278">METERESGLVSVVITNYNRGDFVIECLNSILSQTYQKWEMIFIDDASTDDSVAIVYEWLQRNEASLRDHQVVIHQLPRNIGFAGAINMGFYLAKGEYIAVQDSDDYSHPLRLERQVTFLQEQPEVELVGTNYYAFPSETPNKRELSTWIKYGDDIRKVYGAGGHCVCHGTILFRGRLFDQIGGPTRRIKGAEDYEFIAKSLNARANIENLPEALYYYRLHAHQRSTKYYRRKESKG</sequence>
<dbReference type="InterPro" id="IPR029044">
    <property type="entry name" value="Nucleotide-diphossugar_trans"/>
</dbReference>
<comment type="caution">
    <text evidence="3">The sequence shown here is derived from an EMBL/GenBank/DDBJ whole genome shotgun (WGS) entry which is preliminary data.</text>
</comment>
<evidence type="ECO:0000259" key="2">
    <source>
        <dbReference type="Pfam" id="PF00535"/>
    </source>
</evidence>
<dbReference type="AlphaFoldDB" id="A0A3M8CXT1"/>
<name>A0A3M8CXT1_9BACL</name>
<feature type="domain" description="Glycosyltransferase 2-like" evidence="2">
    <location>
        <begin position="11"/>
        <end position="181"/>
    </location>
</feature>
<dbReference type="RefSeq" id="WP_122925960.1">
    <property type="nucleotide sequence ID" value="NZ_RHHU01000017.1"/>
</dbReference>
<dbReference type="InterPro" id="IPR001173">
    <property type="entry name" value="Glyco_trans_2-like"/>
</dbReference>
<dbReference type="Gene3D" id="3.90.550.10">
    <property type="entry name" value="Spore Coat Polysaccharide Biosynthesis Protein SpsA, Chain A"/>
    <property type="match status" value="1"/>
</dbReference>
<reference evidence="3 4" key="1">
    <citation type="submission" date="2018-10" db="EMBL/GenBank/DDBJ databases">
        <title>Phylogenomics of Brevibacillus.</title>
        <authorList>
            <person name="Dunlap C."/>
        </authorList>
    </citation>
    <scope>NUCLEOTIDE SEQUENCE [LARGE SCALE GENOMIC DNA]</scope>
    <source>
        <strain evidence="3 4">JCM 15774</strain>
    </source>
</reference>
<protein>
    <submittedName>
        <fullName evidence="3">Glycosyltransferase family 2 protein</fullName>
    </submittedName>
</protein>
<comment type="similarity">
    <text evidence="1">Belongs to the glycosyltransferase 2 family.</text>
</comment>
<proteinExistence type="inferred from homology"/>
<dbReference type="GO" id="GO:0016758">
    <property type="term" value="F:hexosyltransferase activity"/>
    <property type="evidence" value="ECO:0007669"/>
    <property type="project" value="UniProtKB-ARBA"/>
</dbReference>
<keyword evidence="3" id="KW-0808">Transferase</keyword>
<dbReference type="CDD" id="cd00761">
    <property type="entry name" value="Glyco_tranf_GTA_type"/>
    <property type="match status" value="1"/>
</dbReference>
<dbReference type="Proteomes" id="UP000269573">
    <property type="component" value="Unassembled WGS sequence"/>
</dbReference>
<evidence type="ECO:0000313" key="4">
    <source>
        <dbReference type="Proteomes" id="UP000269573"/>
    </source>
</evidence>
<gene>
    <name evidence="3" type="ORF">EDM59_24225</name>
</gene>